<dbReference type="InterPro" id="IPR006620">
    <property type="entry name" value="Pro_4_hyd_alph"/>
</dbReference>
<evidence type="ECO:0000256" key="13">
    <source>
        <dbReference type="ARBA" id="ARBA00023004"/>
    </source>
</evidence>
<feature type="domain" description="C2" evidence="21">
    <location>
        <begin position="1540"/>
        <end position="1708"/>
    </location>
</feature>
<feature type="region of interest" description="Disordered" evidence="20">
    <location>
        <begin position="2181"/>
        <end position="2204"/>
    </location>
</feature>
<evidence type="ECO:0000256" key="15">
    <source>
        <dbReference type="ARBA" id="ARBA00052531"/>
    </source>
</evidence>
<feature type="compositionally biased region" description="Basic and acidic residues" evidence="20">
    <location>
        <begin position="2469"/>
        <end position="2481"/>
    </location>
</feature>
<feature type="compositionally biased region" description="Basic and acidic residues" evidence="20">
    <location>
        <begin position="2187"/>
        <end position="2204"/>
    </location>
</feature>
<evidence type="ECO:0000256" key="10">
    <source>
        <dbReference type="ARBA" id="ARBA00022824"/>
    </source>
</evidence>
<comment type="cofactor">
    <cofactor evidence="1">
        <name>Fe(2+)</name>
        <dbReference type="ChEBI" id="CHEBI:29033"/>
    </cofactor>
</comment>
<keyword evidence="9" id="KW-0802">TPR repeat</keyword>
<dbReference type="GO" id="GO:0034451">
    <property type="term" value="C:centriolar satellite"/>
    <property type="evidence" value="ECO:0007669"/>
    <property type="project" value="TreeGrafter"/>
</dbReference>
<dbReference type="CDD" id="cd00030">
    <property type="entry name" value="C2"/>
    <property type="match status" value="1"/>
</dbReference>
<dbReference type="GO" id="GO:0004656">
    <property type="term" value="F:procollagen-proline 4-dioxygenase activity"/>
    <property type="evidence" value="ECO:0007669"/>
    <property type="project" value="UniProtKB-EC"/>
</dbReference>
<dbReference type="FunFam" id="1.25.40.10:FF:000161">
    <property type="entry name" value="prolyl 4-hydroxylase subunit alpha-3 isoform X1"/>
    <property type="match status" value="1"/>
</dbReference>
<feature type="compositionally biased region" description="Basic and acidic residues" evidence="20">
    <location>
        <begin position="1127"/>
        <end position="1140"/>
    </location>
</feature>
<evidence type="ECO:0000259" key="21">
    <source>
        <dbReference type="PROSITE" id="PS50004"/>
    </source>
</evidence>
<dbReference type="EMBL" id="VEVO01000015">
    <property type="protein sequence ID" value="KAF0030065.1"/>
    <property type="molecule type" value="Genomic_DNA"/>
</dbReference>
<feature type="region of interest" description="Disordered" evidence="20">
    <location>
        <begin position="2581"/>
        <end position="2611"/>
    </location>
</feature>
<evidence type="ECO:0000256" key="2">
    <source>
        <dbReference type="ARBA" id="ARBA00001961"/>
    </source>
</evidence>
<dbReference type="GO" id="GO:0071539">
    <property type="term" value="P:protein localization to centrosome"/>
    <property type="evidence" value="ECO:0007669"/>
    <property type="project" value="TreeGrafter"/>
</dbReference>
<feature type="region of interest" description="Disordered" evidence="20">
    <location>
        <begin position="854"/>
        <end position="895"/>
    </location>
</feature>
<dbReference type="GO" id="GO:0031418">
    <property type="term" value="F:L-ascorbic acid binding"/>
    <property type="evidence" value="ECO:0007669"/>
    <property type="project" value="InterPro"/>
</dbReference>
<feature type="compositionally biased region" description="Polar residues" evidence="20">
    <location>
        <begin position="1934"/>
        <end position="1945"/>
    </location>
</feature>
<dbReference type="Gene3D" id="2.60.40.150">
    <property type="entry name" value="C2 domain"/>
    <property type="match status" value="3"/>
</dbReference>
<dbReference type="PROSITE" id="PS51471">
    <property type="entry name" value="FE2OG_OXY"/>
    <property type="match status" value="1"/>
</dbReference>
<evidence type="ECO:0000256" key="17">
    <source>
        <dbReference type="ARBA" id="ARBA00070101"/>
    </source>
</evidence>
<evidence type="ECO:0000256" key="5">
    <source>
        <dbReference type="ARBA" id="ARBA00006511"/>
    </source>
</evidence>
<feature type="region of interest" description="Disordered" evidence="20">
    <location>
        <begin position="934"/>
        <end position="953"/>
    </location>
</feature>
<feature type="compositionally biased region" description="Basic and acidic residues" evidence="20">
    <location>
        <begin position="1149"/>
        <end position="1159"/>
    </location>
</feature>
<dbReference type="InterPro" id="IPR057537">
    <property type="entry name" value="C2_C2CD3_N"/>
</dbReference>
<evidence type="ECO:0000256" key="3">
    <source>
        <dbReference type="ARBA" id="ARBA00002035"/>
    </source>
</evidence>
<dbReference type="InterPro" id="IPR035892">
    <property type="entry name" value="C2_domain_sf"/>
</dbReference>
<dbReference type="Pfam" id="PF08336">
    <property type="entry name" value="P4Ha_N"/>
    <property type="match status" value="1"/>
</dbReference>
<feature type="compositionally biased region" description="Polar residues" evidence="20">
    <location>
        <begin position="2261"/>
        <end position="2270"/>
    </location>
</feature>
<comment type="subunit">
    <text evidence="16">Heterotetramer of two alpha-3 chains and two beta chains (the beta chain is the multi-functional PDI).</text>
</comment>
<dbReference type="SMART" id="SM00702">
    <property type="entry name" value="P4Hc"/>
    <property type="match status" value="1"/>
</dbReference>
<feature type="compositionally biased region" description="Polar residues" evidence="20">
    <location>
        <begin position="2329"/>
        <end position="2346"/>
    </location>
</feature>
<dbReference type="EC" id="1.14.11.2" evidence="6"/>
<evidence type="ECO:0000256" key="1">
    <source>
        <dbReference type="ARBA" id="ARBA00001954"/>
    </source>
</evidence>
<dbReference type="Gene3D" id="1.25.40.10">
    <property type="entry name" value="Tetratricopeptide repeat domain"/>
    <property type="match status" value="1"/>
</dbReference>
<evidence type="ECO:0000256" key="11">
    <source>
        <dbReference type="ARBA" id="ARBA00022964"/>
    </source>
</evidence>
<dbReference type="PANTHER" id="PTHR21254">
    <property type="entry name" value="C2 DOMAIN-CONTAINING PROTEIN 3"/>
    <property type="match status" value="1"/>
</dbReference>
<keyword evidence="10" id="KW-0256">Endoplasmic reticulum</keyword>
<feature type="compositionally biased region" description="Polar residues" evidence="20">
    <location>
        <begin position="871"/>
        <end position="884"/>
    </location>
</feature>
<evidence type="ECO:0000256" key="9">
    <source>
        <dbReference type="ARBA" id="ARBA00022803"/>
    </source>
</evidence>
<evidence type="ECO:0000256" key="18">
    <source>
        <dbReference type="ARBA" id="ARBA00083477"/>
    </source>
</evidence>
<feature type="region of interest" description="Disordered" evidence="20">
    <location>
        <begin position="2309"/>
        <end position="2553"/>
    </location>
</feature>
<sequence length="2627" mass="291138">MQNETLVVLGVNPGGSHVREKEVSGAAGGRRQVRPSERDAAPRCCSGSLEEDTTLNSHTFPPVLSALDMNCVTRVYVGWGLLAVAAMPGCPGEMYTSLLNVKQAIRVERKLIDNLRTYIDHESERLEDVRRFHAKVSDLHTELYEGPGTAMANPLVAFTLIKRLQSEWLNVVYSNEAVENIQALRSSYEEEEAELPKLEDLQGAARGLMRLQDVYALQVGSLVRGRFQRVTNGQPIDIIMPAVSVLLSGDDCFLVGKVAYEQGDYYHSVQWLEESVRLFRGTGGGWSPENEGTLQDALDHLAFSHFKTGNVSYALSLSQELLHYDPMNGRVLQNVEKYEKLLVAASPSRSNGLRRPTSNHLRTRDTYERLCQTQGSQPMHFENPRLFCDYFTNDNPGLLLLPVRREVLSLQPYVVLYHDFITDSESEDIKGLAQPGLRRSVVAAGVKQEAADYRISKSAWLKSSSQSVVGKLDQRISMLTGLNVKHPYAEYLQVVNYGIGGHYEPHFDHATSPSSPVFKLKTGNRVATFMIYLSSVEAGGSTAFIYANFSAPVVEKAAIFWWNLHRNGQADEDTLHAGCPVLIGDKWVHKPPSSTFVRLRWWGESSNGTHFFPRDGSQLSQKTIKTTTRFAIRCGPKQFTSYLTDMGSLVLEVQTNPDHLPIARALVAGISSLSMSHPISGFYTLVSPTSEKLGELQVSLNLEPLTEAYDSSSSGPPTDISVERPQVTTLTVASRPRSLPAGSGKESVGGSCGNTPRPVPSPSGMFLQNILHADSSVKHSDDVVSECDLDCVADLDNRAVDILLGSLNTSPLPLWDGDVFSPDTLSGHSSVCGDSELNDPQYDTSLLENLFYKTPMSDTRPDDTEPVGQGPMSSSKNLPKQLIQSGPEISGSLNSEPQRSVDAAVLPGLSAEQLTLLSLIREARVTIDSLTVPTHSTTTTSRKTSTQGKPPRPLASEKCTYFVEYTFPMVSTSGSKAGHGEVTRAVSSKVTGGVVKFLQRSAFPVRFGTAAVKQLCQIDLIFKIYSRRSDQKKPVPIGKAVQPLRCLLQSKQLSLSPVILPVQSLEGNSDTQEIGPLVVSLELAADSKSFSSGKSKSKLARRDASPSQVAPSPQREFGSRVQLVQTGRDDFPSHSLEDSRLNVWSPPKPFKEPSPHHDLTSPYKTWQQADEDPKVLLHTLLMVPDGKNFSLRPLQAPNVYLNCKLFWCDEMARSVVSWGQANPSFNFAQVTPVALTTKLLERMKNNVMVIEVWQKMGSSGQDRLLGLVKLPLHQFYMSFRDEKITHLLLQAQYPVLGVDSYMPVIDVFSGSCKGNLRVLLAMGGSEQIIALQRTRDEEYDNLPHLMKPVNLLDHQPHSQKKAMAAQEDAMKEHLFVIRVEKVNGLMPLQSTVWGEADCYVQYSFPCQDGDTATTLDQNVIESSVNLKPFRTTTTLCLPDPAFGHTETHVLLVPDGVPVQRLLLSSLSSQGLCSGGGVQFEVWCRYYYPNVRDQLVAKGLLPLSKLCAMVTMQRQHPNEAQMFSLPLVPRTDSPTGHQPQPSGQLDVCIRYKHRPVRPEGQTGRGAASRVVTLVVQVHRGSGLQAAARALSEQDERFSYFAGVGVNTYVTIQLSVLPESDRRCTRTVARTFCPEFDHYTEMSCDLLVQRSGGETFSLAEQLEEASAVFNVWNRDNRKALNIAKPKDVMLGTVKIPLADLIYKRTVYTPQETSSQYTQQHVLVGGLELSVNFAHHSDRDRVIKAAQGLGWVMAPSDCEMQDDDEEAWQEKVNKLSLTFSMPRAWMPVHCLLLPGHSDLQRSTYCYFRYKFYDQEAFCSQMKHPSVVEGGEDRQSTVSFEGSRTLELRRTQPLLWYLREERLELQVWVAFKKDKTRRPTDTDRLVGSAFVDLSSLAKTSEQKLTLSGVYPLFRRSAADLQGAALRVHIAMTAASVTREQSAGADTQVDSDSRGELLSDEVEMADRPTSPSTPKKCTRKIKSPRTTPDITSVQHTEMSLHESFPVTVTVDRAMHLNLKGCPLAERSEGTPCCCVSYVTADSAEPVSTAVIADTDCPVWDHQHECRLSKQLLVDPQQSLVFKVWHKGEMERVLGFASVDLSPLLCGFHSVCGWYNITDFSGQCHGQLKVAVTPLRGVRDLRGQRKTVNDEAAKNSTTSFQALPLSYHTTATYSSFPAHISRYPEQKISSPDQTDRLFPKRSNESDSHFEHMDKVRLYHQSLQEQTAAHSVCSSSAGDISPSSSKKLSELDNIQRYFSSKLTTATFPSVSEQNCRNQPEEQRASKTDTSRLLVKSNQLVGEVNNIISVLRGHDLETIPSDPQSSSTTSSGGDNNPQTISSLRRASNSSQEDASTLPLPKMSEDQTPDSEAEEEKDRRHYDVTVSEDEKEERTGEDEDCILDQGADDDDEGDNDDYEEFVVKPRHLNEVTSLTDKTSPWTSIHSDPDVVSLESPEAPEEPDLSQDEDDMEQMVNLEAHESIGKHEHATGEANDSFCQSSEDISDTEGDDERTLHAPDERQTKESNGPNKESFDTGPPPTVQHATDTPGVSLDDQHSQLQTSVPVGVPNFFLPSHQLEASMRTIRLAPCFSQSSSDPSFPHRRGRPRRPDMSPSSMKKETERIAKIFAAHFDDSD</sequence>
<feature type="compositionally biased region" description="Low complexity" evidence="20">
    <location>
        <begin position="934"/>
        <end position="946"/>
    </location>
</feature>
<feature type="compositionally biased region" description="Basic and acidic residues" evidence="20">
    <location>
        <begin position="2503"/>
        <end position="2515"/>
    </location>
</feature>
<evidence type="ECO:0000256" key="20">
    <source>
        <dbReference type="SAM" id="MobiDB-lite"/>
    </source>
</evidence>
<keyword evidence="8" id="KW-0732">Signal</keyword>
<dbReference type="SUPFAM" id="SSF48452">
    <property type="entry name" value="TPR-like"/>
    <property type="match status" value="1"/>
</dbReference>
<evidence type="ECO:0000313" key="24">
    <source>
        <dbReference type="Proteomes" id="UP000438429"/>
    </source>
</evidence>
<dbReference type="Pfam" id="PF00168">
    <property type="entry name" value="C2"/>
    <property type="match status" value="3"/>
</dbReference>
<dbReference type="GO" id="GO:0005506">
    <property type="term" value="F:iron ion binding"/>
    <property type="evidence" value="ECO:0007669"/>
    <property type="project" value="InterPro"/>
</dbReference>
<evidence type="ECO:0000256" key="14">
    <source>
        <dbReference type="ARBA" id="ARBA00023180"/>
    </source>
</evidence>
<keyword evidence="7" id="KW-0479">Metal-binding</keyword>
<protein>
    <recommendedName>
        <fullName evidence="17">Prolyl 4-hydroxylase subunit alpha-3</fullName>
        <ecNumber evidence="6">1.14.11.2</ecNumber>
    </recommendedName>
    <alternativeName>
        <fullName evidence="18">Procollagen-proline,2-oxoglutarate-4-dioxygenase subunit alpha-3</fullName>
    </alternativeName>
</protein>
<comment type="function">
    <text evidence="3">Catalyzes the post-translational formation of 4-hydroxyproline in -Xaa-Pro-Gly- sequences in collagens and other proteins.</text>
</comment>
<keyword evidence="14" id="KW-0325">Glycoprotein</keyword>
<organism evidence="23 24">
    <name type="scientific">Scophthalmus maximus</name>
    <name type="common">Turbot</name>
    <name type="synonym">Psetta maxima</name>
    <dbReference type="NCBI Taxonomy" id="52904"/>
    <lineage>
        <taxon>Eukaryota</taxon>
        <taxon>Metazoa</taxon>
        <taxon>Chordata</taxon>
        <taxon>Craniata</taxon>
        <taxon>Vertebrata</taxon>
        <taxon>Euteleostomi</taxon>
        <taxon>Actinopterygii</taxon>
        <taxon>Neopterygii</taxon>
        <taxon>Teleostei</taxon>
        <taxon>Neoteleostei</taxon>
        <taxon>Acanthomorphata</taxon>
        <taxon>Carangaria</taxon>
        <taxon>Pleuronectiformes</taxon>
        <taxon>Pleuronectoidei</taxon>
        <taxon>Scophthalmidae</taxon>
        <taxon>Scophthalmus</taxon>
    </lineage>
</organism>
<gene>
    <name evidence="23" type="ORF">F2P81_016796</name>
</gene>
<dbReference type="Proteomes" id="UP000438429">
    <property type="component" value="Unassembled WGS sequence"/>
</dbReference>
<evidence type="ECO:0000256" key="16">
    <source>
        <dbReference type="ARBA" id="ARBA00066245"/>
    </source>
</evidence>
<feature type="region of interest" description="Disordered" evidence="20">
    <location>
        <begin position="1090"/>
        <end position="1162"/>
    </location>
</feature>
<dbReference type="GO" id="GO:0060271">
    <property type="term" value="P:cilium assembly"/>
    <property type="evidence" value="ECO:0007669"/>
    <property type="project" value="TreeGrafter"/>
</dbReference>
<dbReference type="Gene3D" id="2.60.120.620">
    <property type="entry name" value="q2cbj1_9rhob like domain"/>
    <property type="match status" value="1"/>
</dbReference>
<name>A0A6A4SC91_SCOMX</name>
<dbReference type="SMART" id="SM00239">
    <property type="entry name" value="C2"/>
    <property type="match status" value="4"/>
</dbReference>
<keyword evidence="13" id="KW-0408">Iron</keyword>
<dbReference type="Gene3D" id="6.10.140.1460">
    <property type="match status" value="1"/>
</dbReference>
<evidence type="ECO:0000259" key="22">
    <source>
        <dbReference type="PROSITE" id="PS51471"/>
    </source>
</evidence>
<dbReference type="InterPro" id="IPR059068">
    <property type="entry name" value="TPR_P4H"/>
</dbReference>
<dbReference type="InterPro" id="IPR000008">
    <property type="entry name" value="C2_dom"/>
</dbReference>
<reference evidence="23 24" key="1">
    <citation type="submission" date="2019-06" db="EMBL/GenBank/DDBJ databases">
        <title>Draft genomes of female and male turbot (Scophthalmus maximus).</title>
        <authorList>
            <person name="Xu H."/>
            <person name="Xu X.-W."/>
            <person name="Shao C."/>
            <person name="Chen S."/>
        </authorList>
    </citation>
    <scope>NUCLEOTIDE SEQUENCE [LARGE SCALE GENOMIC DNA]</scope>
    <source>
        <strain evidence="23">Ysfricsl-2016a</strain>
        <tissue evidence="23">Blood</tissue>
    </source>
</reference>
<dbReference type="InterPro" id="IPR005123">
    <property type="entry name" value="Oxoglu/Fe-dep_dioxygenase_dom"/>
</dbReference>
<dbReference type="SUPFAM" id="SSF49562">
    <property type="entry name" value="C2 domain (Calcium/lipid-binding domain, CaLB)"/>
    <property type="match status" value="4"/>
</dbReference>
<dbReference type="Pfam" id="PF23558">
    <property type="entry name" value="TPR_P4H"/>
    <property type="match status" value="1"/>
</dbReference>
<feature type="compositionally biased region" description="Polar residues" evidence="20">
    <location>
        <begin position="2421"/>
        <end position="2436"/>
    </location>
</feature>
<keyword evidence="19" id="KW-0175">Coiled coil</keyword>
<proteinExistence type="inferred from homology"/>
<feature type="region of interest" description="Disordered" evidence="20">
    <location>
        <begin position="2261"/>
        <end position="2283"/>
    </location>
</feature>
<comment type="subcellular location">
    <subcellularLocation>
        <location evidence="4">Endoplasmic reticulum lumen</location>
    </subcellularLocation>
</comment>
<evidence type="ECO:0000256" key="4">
    <source>
        <dbReference type="ARBA" id="ARBA00004319"/>
    </source>
</evidence>
<feature type="coiled-coil region" evidence="19">
    <location>
        <begin position="174"/>
        <end position="201"/>
    </location>
</feature>
<dbReference type="FunFam" id="2.60.120.620:FF:000013">
    <property type="entry name" value="Prolyl 4-hydroxylase subunit alpha 3"/>
    <property type="match status" value="1"/>
</dbReference>
<evidence type="ECO:0000313" key="23">
    <source>
        <dbReference type="EMBL" id="KAF0030065.1"/>
    </source>
</evidence>
<feature type="compositionally biased region" description="Acidic residues" evidence="20">
    <location>
        <begin position="2448"/>
        <end position="2463"/>
    </location>
</feature>
<evidence type="ECO:0000256" key="6">
    <source>
        <dbReference type="ARBA" id="ARBA00012269"/>
    </source>
</evidence>
<feature type="domain" description="C2" evidence="21">
    <location>
        <begin position="1161"/>
        <end position="1288"/>
    </location>
</feature>
<evidence type="ECO:0000256" key="19">
    <source>
        <dbReference type="SAM" id="Coils"/>
    </source>
</evidence>
<feature type="domain" description="Fe2OG dioxygenase" evidence="22">
    <location>
        <begin position="488"/>
        <end position="599"/>
    </location>
</feature>
<evidence type="ECO:0000256" key="8">
    <source>
        <dbReference type="ARBA" id="ARBA00022729"/>
    </source>
</evidence>
<evidence type="ECO:0000256" key="7">
    <source>
        <dbReference type="ARBA" id="ARBA00022723"/>
    </source>
</evidence>
<keyword evidence="11" id="KW-0223">Dioxygenase</keyword>
<dbReference type="GO" id="GO:0005788">
    <property type="term" value="C:endoplasmic reticulum lumen"/>
    <property type="evidence" value="ECO:0007669"/>
    <property type="project" value="UniProtKB-SubCell"/>
</dbReference>
<dbReference type="PANTHER" id="PTHR21254:SF1">
    <property type="entry name" value="C2 DOMAIN-CONTAINING PROTEIN 3"/>
    <property type="match status" value="1"/>
</dbReference>
<accession>A0A6A4SC91</accession>
<keyword evidence="12" id="KW-0560">Oxidoreductase</keyword>
<dbReference type="InterPro" id="IPR013547">
    <property type="entry name" value="P4H_N"/>
</dbReference>
<dbReference type="GO" id="GO:0005814">
    <property type="term" value="C:centriole"/>
    <property type="evidence" value="ECO:0007669"/>
    <property type="project" value="TreeGrafter"/>
</dbReference>
<evidence type="ECO:0000256" key="12">
    <source>
        <dbReference type="ARBA" id="ARBA00023002"/>
    </source>
</evidence>
<feature type="domain" description="C2" evidence="21">
    <location>
        <begin position="1354"/>
        <end position="1515"/>
    </location>
</feature>
<comment type="catalytic activity">
    <reaction evidence="15">
        <text>L-prolyl-[collagen] + 2-oxoglutarate + O2 = trans-4-hydroxy-L-prolyl-[collagen] + succinate + CO2</text>
        <dbReference type="Rhea" id="RHEA:18945"/>
        <dbReference type="Rhea" id="RHEA-COMP:11676"/>
        <dbReference type="Rhea" id="RHEA-COMP:11680"/>
        <dbReference type="ChEBI" id="CHEBI:15379"/>
        <dbReference type="ChEBI" id="CHEBI:16526"/>
        <dbReference type="ChEBI" id="CHEBI:16810"/>
        <dbReference type="ChEBI" id="CHEBI:30031"/>
        <dbReference type="ChEBI" id="CHEBI:50342"/>
        <dbReference type="ChEBI" id="CHEBI:61965"/>
        <dbReference type="EC" id="1.14.11.2"/>
    </reaction>
    <physiologicalReaction direction="left-to-right" evidence="15">
        <dbReference type="Rhea" id="RHEA:18946"/>
    </physiologicalReaction>
</comment>
<comment type="similarity">
    <text evidence="5">Belongs to the P4HA family.</text>
</comment>
<feature type="domain" description="C2" evidence="21">
    <location>
        <begin position="1981"/>
        <end position="2109"/>
    </location>
</feature>
<feature type="compositionally biased region" description="Low complexity" evidence="20">
    <location>
        <begin position="2312"/>
        <end position="2328"/>
    </location>
</feature>
<dbReference type="Pfam" id="PF25339">
    <property type="entry name" value="C2_C2CD3_N"/>
    <property type="match status" value="1"/>
</dbReference>
<dbReference type="PROSITE" id="PS50004">
    <property type="entry name" value="C2"/>
    <property type="match status" value="4"/>
</dbReference>
<comment type="cofactor">
    <cofactor evidence="2">
        <name>L-ascorbate</name>
        <dbReference type="ChEBI" id="CHEBI:38290"/>
    </cofactor>
</comment>
<comment type="caution">
    <text evidence="23">The sequence shown here is derived from an EMBL/GenBank/DDBJ whole genome shotgun (WGS) entry which is preliminary data.</text>
</comment>
<feature type="region of interest" description="Disordered" evidence="20">
    <location>
        <begin position="16"/>
        <end position="45"/>
    </location>
</feature>
<dbReference type="InterPro" id="IPR011990">
    <property type="entry name" value="TPR-like_helical_dom_sf"/>
</dbReference>
<feature type="compositionally biased region" description="Basic and acidic residues" evidence="20">
    <location>
        <begin position="2271"/>
        <end position="2282"/>
    </location>
</feature>
<dbReference type="GO" id="GO:0061511">
    <property type="term" value="P:centriole elongation"/>
    <property type="evidence" value="ECO:0007669"/>
    <property type="project" value="TreeGrafter"/>
</dbReference>
<feature type="compositionally biased region" description="Acidic residues" evidence="20">
    <location>
        <begin position="2377"/>
        <end position="2411"/>
    </location>
</feature>
<feature type="region of interest" description="Disordered" evidence="20">
    <location>
        <begin position="731"/>
        <end position="761"/>
    </location>
</feature>
<feature type="region of interest" description="Disordered" evidence="20">
    <location>
        <begin position="1934"/>
        <end position="1983"/>
    </location>
</feature>